<dbReference type="EMBL" id="JADIMW010000067">
    <property type="protein sequence ID" value="MBO8438475.1"/>
    <property type="molecule type" value="Genomic_DNA"/>
</dbReference>
<evidence type="ECO:0000313" key="5">
    <source>
        <dbReference type="Proteomes" id="UP000823636"/>
    </source>
</evidence>
<evidence type="ECO:0000313" key="4">
    <source>
        <dbReference type="EMBL" id="MBO8438475.1"/>
    </source>
</evidence>
<dbReference type="InterPro" id="IPR055346">
    <property type="entry name" value="Fe-S_cluster_assembly_SufBD"/>
</dbReference>
<dbReference type="Pfam" id="PF01458">
    <property type="entry name" value="SUFBD_core"/>
    <property type="match status" value="1"/>
</dbReference>
<dbReference type="InterPro" id="IPR000825">
    <property type="entry name" value="SUF_FeS_clus_asmbl_SufBD_core"/>
</dbReference>
<gene>
    <name evidence="4" type="primary">sufD</name>
    <name evidence="4" type="ORF">IAC54_06215</name>
</gene>
<feature type="domain" description="SUF system FeS cluster assembly SufBD N-terminal" evidence="3">
    <location>
        <begin position="1"/>
        <end position="168"/>
    </location>
</feature>
<evidence type="ECO:0000259" key="2">
    <source>
        <dbReference type="Pfam" id="PF01458"/>
    </source>
</evidence>
<dbReference type="AlphaFoldDB" id="A0A9D9E5V2"/>
<dbReference type="InterPro" id="IPR011542">
    <property type="entry name" value="SUF_FeS_clus_asmbl_SufD"/>
</dbReference>
<evidence type="ECO:0000259" key="3">
    <source>
        <dbReference type="Pfam" id="PF19295"/>
    </source>
</evidence>
<comment type="similarity">
    <text evidence="1">Belongs to the iron-sulfur cluster assembly SufBD family.</text>
</comment>
<sequence length="443" mass="48880">MGAEKQYIELLSAHRTLIDENSAGQINAMRSAAVETLKQNGIPTGKHEDYRHIDMQSLYAPDYGLNFKRLGLRVSGEMYRCSVPGMKPLTAYVIGDVPSVHITENKSGAIITTIREACSAYPEIISKYYGRLSSKSADGTVALNTALAQDGLFIHIPDGVKMTMPLQIVNIMQSPEPLMTNRRLLIVAGRGAEGEILVCDHNFSAAGTLSTQVTEIYAEEGASLQYYEVEETTLKASRVASLFAEQQAMSRLLLDTITLHNGITRNNYDISLAGEGAEIELVGMGIADKTQKIDNYTRIRHIAPRCTSNELFKYILDEEATAIFKGSIIVENRADKSVARQTNKNISLSPSAHVYTEPQLEIYADDVKCGHGATVGQLDESALFYLRQRGIPEAEARMMLMLAFTGDIIEKVRLAPLKERLTYLIDNRLRGGIDRCEGCAMCK</sequence>
<dbReference type="InterPro" id="IPR037284">
    <property type="entry name" value="SUF_FeS_clus_asmbl_SufBD_sf"/>
</dbReference>
<reference evidence="4" key="1">
    <citation type="submission" date="2020-10" db="EMBL/GenBank/DDBJ databases">
        <authorList>
            <person name="Gilroy R."/>
        </authorList>
    </citation>
    <scope>NUCLEOTIDE SEQUENCE</scope>
    <source>
        <strain evidence="4">G3-4614</strain>
    </source>
</reference>
<dbReference type="PANTHER" id="PTHR43575:SF1">
    <property type="entry name" value="PROTEIN ABCI7, CHLOROPLASTIC"/>
    <property type="match status" value="1"/>
</dbReference>
<comment type="caution">
    <text evidence="4">The sequence shown here is derived from an EMBL/GenBank/DDBJ whole genome shotgun (WGS) entry which is preliminary data.</text>
</comment>
<dbReference type="PANTHER" id="PTHR43575">
    <property type="entry name" value="PROTEIN ABCI7, CHLOROPLASTIC"/>
    <property type="match status" value="1"/>
</dbReference>
<dbReference type="SUPFAM" id="SSF101960">
    <property type="entry name" value="Stabilizer of iron transporter SufD"/>
    <property type="match status" value="1"/>
</dbReference>
<name>A0A9D9E5V2_9BACT</name>
<proteinExistence type="inferred from homology"/>
<dbReference type="InterPro" id="IPR045595">
    <property type="entry name" value="SufBD_N"/>
</dbReference>
<dbReference type="NCBIfam" id="TIGR01981">
    <property type="entry name" value="sufD"/>
    <property type="match status" value="1"/>
</dbReference>
<dbReference type="Pfam" id="PF19295">
    <property type="entry name" value="SufBD_N"/>
    <property type="match status" value="1"/>
</dbReference>
<dbReference type="GO" id="GO:0016226">
    <property type="term" value="P:iron-sulfur cluster assembly"/>
    <property type="evidence" value="ECO:0007669"/>
    <property type="project" value="InterPro"/>
</dbReference>
<organism evidence="4 5">
    <name type="scientific">Candidatus Caccoplasma merdipullorum</name>
    <dbReference type="NCBI Taxonomy" id="2840718"/>
    <lineage>
        <taxon>Bacteria</taxon>
        <taxon>Pseudomonadati</taxon>
        <taxon>Bacteroidota</taxon>
        <taxon>Bacteroidia</taxon>
        <taxon>Bacteroidales</taxon>
        <taxon>Bacteroidaceae</taxon>
        <taxon>Bacteroidaceae incertae sedis</taxon>
        <taxon>Candidatus Caccoplasma</taxon>
    </lineage>
</organism>
<reference evidence="4" key="2">
    <citation type="journal article" date="2021" name="PeerJ">
        <title>Extensive microbial diversity within the chicken gut microbiome revealed by metagenomics and culture.</title>
        <authorList>
            <person name="Gilroy R."/>
            <person name="Ravi A."/>
            <person name="Getino M."/>
            <person name="Pursley I."/>
            <person name="Horton D.L."/>
            <person name="Alikhan N.F."/>
            <person name="Baker D."/>
            <person name="Gharbi K."/>
            <person name="Hall N."/>
            <person name="Watson M."/>
            <person name="Adriaenssens E.M."/>
            <person name="Foster-Nyarko E."/>
            <person name="Jarju S."/>
            <person name="Secka A."/>
            <person name="Antonio M."/>
            <person name="Oren A."/>
            <person name="Chaudhuri R.R."/>
            <person name="La Ragione R."/>
            <person name="Hildebrand F."/>
            <person name="Pallen M.J."/>
        </authorList>
    </citation>
    <scope>NUCLEOTIDE SEQUENCE</scope>
    <source>
        <strain evidence="4">G3-4614</strain>
    </source>
</reference>
<dbReference type="Proteomes" id="UP000823636">
    <property type="component" value="Unassembled WGS sequence"/>
</dbReference>
<accession>A0A9D9E5V2</accession>
<feature type="domain" description="SUF system FeS cluster assembly SufBD core" evidence="2">
    <location>
        <begin position="178"/>
        <end position="404"/>
    </location>
</feature>
<protein>
    <submittedName>
        <fullName evidence="4">Fe-S cluster assembly protein SufD</fullName>
    </submittedName>
</protein>
<evidence type="ECO:0000256" key="1">
    <source>
        <dbReference type="ARBA" id="ARBA00043967"/>
    </source>
</evidence>